<dbReference type="PANTHER" id="PTHR30250">
    <property type="entry name" value="PST FAMILY PREDICTED COLANIC ACID TRANSPORTER"/>
    <property type="match status" value="1"/>
</dbReference>
<evidence type="ECO:0000256" key="1">
    <source>
        <dbReference type="ARBA" id="ARBA00004651"/>
    </source>
</evidence>
<feature type="transmembrane region" description="Helical" evidence="6">
    <location>
        <begin position="91"/>
        <end position="111"/>
    </location>
</feature>
<feature type="transmembrane region" description="Helical" evidence="6">
    <location>
        <begin position="184"/>
        <end position="201"/>
    </location>
</feature>
<keyword evidence="5 6" id="KW-0472">Membrane</keyword>
<name>A0AAP3BC62_9BACT</name>
<sequence>MVSTKKIAKNTLYLYFRMFLIMSISLYTVRLTLKILGVEDFGIFGAIGGVVAAFASLSAVLSGASQRFYSLALGNERITEISTILYSMLKVYLVVIILIFCLAGTIGGWFVSNCLNYPVERAYAVYVVFYSSLLSFLLVLVASPFQALIIAKEDMGIYAYVSILEVLLKLALVFGLSFIDIDKLVLYGILLLLVQLIISLTY</sequence>
<comment type="subcellular location">
    <subcellularLocation>
        <location evidence="1">Cell membrane</location>
        <topology evidence="1">Multi-pass membrane protein</topology>
    </subcellularLocation>
</comment>
<proteinExistence type="predicted"/>
<evidence type="ECO:0000256" key="3">
    <source>
        <dbReference type="ARBA" id="ARBA00022692"/>
    </source>
</evidence>
<evidence type="ECO:0000256" key="6">
    <source>
        <dbReference type="SAM" id="Phobius"/>
    </source>
</evidence>
<comment type="caution">
    <text evidence="7">The sequence shown here is derived from an EMBL/GenBank/DDBJ whole genome shotgun (WGS) entry which is preliminary data.</text>
</comment>
<evidence type="ECO:0000256" key="2">
    <source>
        <dbReference type="ARBA" id="ARBA00022475"/>
    </source>
</evidence>
<dbReference type="AlphaFoldDB" id="A0AAP3BC62"/>
<protein>
    <submittedName>
        <fullName evidence="7">Uncharacterized protein</fullName>
    </submittedName>
</protein>
<keyword evidence="2" id="KW-1003">Cell membrane</keyword>
<feature type="transmembrane region" description="Helical" evidence="6">
    <location>
        <begin position="123"/>
        <end position="145"/>
    </location>
</feature>
<dbReference type="PANTHER" id="PTHR30250:SF26">
    <property type="entry name" value="PSMA PROTEIN"/>
    <property type="match status" value="1"/>
</dbReference>
<evidence type="ECO:0000313" key="8">
    <source>
        <dbReference type="Proteomes" id="UP001209344"/>
    </source>
</evidence>
<keyword evidence="4 6" id="KW-1133">Transmembrane helix</keyword>
<dbReference type="InterPro" id="IPR050833">
    <property type="entry name" value="Poly_Biosynth_Transport"/>
</dbReference>
<evidence type="ECO:0000313" key="7">
    <source>
        <dbReference type="EMBL" id="MCW4127938.1"/>
    </source>
</evidence>
<dbReference type="GO" id="GO:0005886">
    <property type="term" value="C:plasma membrane"/>
    <property type="evidence" value="ECO:0007669"/>
    <property type="project" value="UniProtKB-SubCell"/>
</dbReference>
<gene>
    <name evidence="7" type="ORF">ONT16_06665</name>
</gene>
<dbReference type="Proteomes" id="UP001209344">
    <property type="component" value="Unassembled WGS sequence"/>
</dbReference>
<organism evidence="7 8">
    <name type="scientific">Segatella copri</name>
    <dbReference type="NCBI Taxonomy" id="165179"/>
    <lineage>
        <taxon>Bacteria</taxon>
        <taxon>Pseudomonadati</taxon>
        <taxon>Bacteroidota</taxon>
        <taxon>Bacteroidia</taxon>
        <taxon>Bacteroidales</taxon>
        <taxon>Prevotellaceae</taxon>
        <taxon>Segatella</taxon>
    </lineage>
</organism>
<dbReference type="EMBL" id="JAPDVK010000002">
    <property type="protein sequence ID" value="MCW4127938.1"/>
    <property type="molecule type" value="Genomic_DNA"/>
</dbReference>
<feature type="transmembrane region" description="Helical" evidence="6">
    <location>
        <begin position="12"/>
        <end position="29"/>
    </location>
</feature>
<accession>A0AAP3BC62</accession>
<keyword evidence="3 6" id="KW-0812">Transmembrane</keyword>
<dbReference type="RefSeq" id="WP_264965840.1">
    <property type="nucleotide sequence ID" value="NZ_JAPDVK010000002.1"/>
</dbReference>
<feature type="transmembrane region" description="Helical" evidence="6">
    <location>
        <begin position="41"/>
        <end position="61"/>
    </location>
</feature>
<evidence type="ECO:0000256" key="4">
    <source>
        <dbReference type="ARBA" id="ARBA00022989"/>
    </source>
</evidence>
<feature type="transmembrane region" description="Helical" evidence="6">
    <location>
        <begin position="157"/>
        <end position="178"/>
    </location>
</feature>
<reference evidence="7" key="1">
    <citation type="submission" date="2022-11" db="EMBL/GenBank/DDBJ databases">
        <title>Genomic repertoires linked with pathogenic potency of arthritogenic Prevotella copri isolated from the gut of rheumatoid arthritis patients.</title>
        <authorList>
            <person name="Nii T."/>
            <person name="Maeda Y."/>
            <person name="Motooka D."/>
            <person name="Naito M."/>
            <person name="Matsumoto Y."/>
            <person name="Ogawa T."/>
            <person name="Oguro-Igashira E."/>
            <person name="Kishikawa T."/>
            <person name="Yamashita M."/>
            <person name="Koizumi S."/>
            <person name="Kurakawa T."/>
            <person name="Okumura R."/>
            <person name="Kayama H."/>
            <person name="Murakami M."/>
            <person name="Sakaguchi T."/>
            <person name="Das B."/>
            <person name="Nakamura S."/>
            <person name="Okada Y."/>
            <person name="Kumanogoh A."/>
            <person name="Takeda K."/>
        </authorList>
    </citation>
    <scope>NUCLEOTIDE SEQUENCE</scope>
    <source>
        <strain evidence="7">F3-75</strain>
    </source>
</reference>
<evidence type="ECO:0000256" key="5">
    <source>
        <dbReference type="ARBA" id="ARBA00023136"/>
    </source>
</evidence>